<name>K1XHS5_9BACT</name>
<protein>
    <submittedName>
        <fullName evidence="1">Uncharacterized protein</fullName>
    </submittedName>
</protein>
<proteinExistence type="predicted"/>
<evidence type="ECO:0000313" key="1">
    <source>
        <dbReference type="EMBL" id="EKD29890.1"/>
    </source>
</evidence>
<gene>
    <name evidence="1" type="ORF">ACD_78C00225G0005</name>
</gene>
<organism evidence="1">
    <name type="scientific">uncultured bacterium</name>
    <name type="common">gcode 4</name>
    <dbReference type="NCBI Taxonomy" id="1234023"/>
    <lineage>
        <taxon>Bacteria</taxon>
        <taxon>environmental samples</taxon>
    </lineage>
</organism>
<comment type="caution">
    <text evidence="1">The sequence shown here is derived from an EMBL/GenBank/DDBJ whole genome shotgun (WGS) entry which is preliminary data.</text>
</comment>
<accession>K1XHS5</accession>
<reference evidence="1" key="1">
    <citation type="journal article" date="2012" name="Science">
        <title>Fermentation, hydrogen, and sulfur metabolism in multiple uncultivated bacterial phyla.</title>
        <authorList>
            <person name="Wrighton K.C."/>
            <person name="Thomas B.C."/>
            <person name="Sharon I."/>
            <person name="Miller C.S."/>
            <person name="Castelle C.J."/>
            <person name="VerBerkmoes N.C."/>
            <person name="Wilkins M.J."/>
            <person name="Hettich R.L."/>
            <person name="Lipton M.S."/>
            <person name="Williams K.H."/>
            <person name="Long P.E."/>
            <person name="Banfield J.F."/>
        </authorList>
    </citation>
    <scope>NUCLEOTIDE SEQUENCE [LARGE SCALE GENOMIC DNA]</scope>
</reference>
<sequence>MHSSSQTTSLREIKQTAKKNLQTQYALPKSIGSIGLIGIKDPIKRKFILEGISAIGMGSVVLCTEQEDIENIACVEKINQNELVGFDFFVFDNEHEGIDVVKCMKAGIVPIMPDKNVFAGMLREFNPMKFEGNGFFWNGESPYCIFQKIVSYTENIKFPEDRRVLLKNIVETF</sequence>
<dbReference type="AlphaFoldDB" id="K1XHS5"/>
<dbReference type="EMBL" id="AMFJ01034225">
    <property type="protein sequence ID" value="EKD29890.1"/>
    <property type="molecule type" value="Genomic_DNA"/>
</dbReference>